<dbReference type="Gene3D" id="1.20.144.10">
    <property type="entry name" value="Phosphatidic acid phosphatase type 2/haloperoxidase"/>
    <property type="match status" value="1"/>
</dbReference>
<dbReference type="Pfam" id="PF01569">
    <property type="entry name" value="PAP2"/>
    <property type="match status" value="1"/>
</dbReference>
<name>A0A9D1FGI3_9PROT</name>
<proteinExistence type="predicted"/>
<comment type="caution">
    <text evidence="3">The sequence shown here is derived from an EMBL/GenBank/DDBJ whole genome shotgun (WGS) entry which is preliminary data.</text>
</comment>
<gene>
    <name evidence="3" type="ORF">IAD02_03300</name>
</gene>
<dbReference type="CDD" id="cd03394">
    <property type="entry name" value="PAP2_like_5"/>
    <property type="match status" value="1"/>
</dbReference>
<dbReference type="EMBL" id="DVJI01000012">
    <property type="protein sequence ID" value="HIS70986.1"/>
    <property type="molecule type" value="Genomic_DNA"/>
</dbReference>
<feature type="signal peptide" evidence="1">
    <location>
        <begin position="1"/>
        <end position="24"/>
    </location>
</feature>
<evidence type="ECO:0000313" key="3">
    <source>
        <dbReference type="EMBL" id="HIS70986.1"/>
    </source>
</evidence>
<organism evidence="3 4">
    <name type="scientific">Candidatus Enterousia intestinigallinarum</name>
    <dbReference type="NCBI Taxonomy" id="2840790"/>
    <lineage>
        <taxon>Bacteria</taxon>
        <taxon>Pseudomonadati</taxon>
        <taxon>Pseudomonadota</taxon>
        <taxon>Alphaproteobacteria</taxon>
        <taxon>Candidatus Enterousia</taxon>
    </lineage>
</organism>
<protein>
    <submittedName>
        <fullName evidence="3">Phosphatase PAP2 family protein</fullName>
    </submittedName>
</protein>
<dbReference type="InterPro" id="IPR036938">
    <property type="entry name" value="PAP2/HPO_sf"/>
</dbReference>
<keyword evidence="1" id="KW-0732">Signal</keyword>
<dbReference type="AlphaFoldDB" id="A0A9D1FGI3"/>
<reference evidence="3" key="2">
    <citation type="journal article" date="2021" name="PeerJ">
        <title>Extensive microbial diversity within the chicken gut microbiome revealed by metagenomics and culture.</title>
        <authorList>
            <person name="Gilroy R."/>
            <person name="Ravi A."/>
            <person name="Getino M."/>
            <person name="Pursley I."/>
            <person name="Horton D.L."/>
            <person name="Alikhan N.F."/>
            <person name="Baker D."/>
            <person name="Gharbi K."/>
            <person name="Hall N."/>
            <person name="Watson M."/>
            <person name="Adriaenssens E.M."/>
            <person name="Foster-Nyarko E."/>
            <person name="Jarju S."/>
            <person name="Secka A."/>
            <person name="Antonio M."/>
            <person name="Oren A."/>
            <person name="Chaudhuri R.R."/>
            <person name="La Ragione R."/>
            <person name="Hildebrand F."/>
            <person name="Pallen M.J."/>
        </authorList>
    </citation>
    <scope>NUCLEOTIDE SEQUENCE</scope>
    <source>
        <strain evidence="3">ChiGjej3B3-5194</strain>
    </source>
</reference>
<dbReference type="SMART" id="SM00014">
    <property type="entry name" value="acidPPc"/>
    <property type="match status" value="1"/>
</dbReference>
<evidence type="ECO:0000256" key="1">
    <source>
        <dbReference type="SAM" id="SignalP"/>
    </source>
</evidence>
<reference evidence="3" key="1">
    <citation type="submission" date="2020-10" db="EMBL/GenBank/DDBJ databases">
        <authorList>
            <person name="Gilroy R."/>
        </authorList>
    </citation>
    <scope>NUCLEOTIDE SEQUENCE</scope>
    <source>
        <strain evidence="3">ChiGjej3B3-5194</strain>
    </source>
</reference>
<dbReference type="InterPro" id="IPR000326">
    <property type="entry name" value="PAP2/HPO"/>
</dbReference>
<sequence length="180" mass="19702">MSKRRTFAILSVGVTLTLSNNALAGPFTDINKLGDLMMAMAPAYALGMTVMEKDWWGTLQLAESVIAAQVATEGIKMLEIEQRPNGSDWKSFPSGHSAGAFSAAMFVHKRYGWKPALIPYAMALVTGWSRVHARAHYWHDVLGGAAVSALFTWLLVGKYDNRVTVAADGDGFKLGFRMQF</sequence>
<evidence type="ECO:0000259" key="2">
    <source>
        <dbReference type="SMART" id="SM00014"/>
    </source>
</evidence>
<feature type="chain" id="PRO_5039278886" evidence="1">
    <location>
        <begin position="25"/>
        <end position="180"/>
    </location>
</feature>
<accession>A0A9D1FGI3</accession>
<feature type="domain" description="Phosphatidic acid phosphatase type 2/haloperoxidase" evidence="2">
    <location>
        <begin position="56"/>
        <end position="156"/>
    </location>
</feature>
<dbReference type="Proteomes" id="UP000886742">
    <property type="component" value="Unassembled WGS sequence"/>
</dbReference>
<evidence type="ECO:0000313" key="4">
    <source>
        <dbReference type="Proteomes" id="UP000886742"/>
    </source>
</evidence>
<dbReference type="SUPFAM" id="SSF48317">
    <property type="entry name" value="Acid phosphatase/Vanadium-dependent haloperoxidase"/>
    <property type="match status" value="1"/>
</dbReference>